<comment type="similarity">
    <text evidence="1">Belongs to the asparaginase 1 family.</text>
</comment>
<dbReference type="CDD" id="cd08964">
    <property type="entry name" value="L-asparaginase_II"/>
    <property type="match status" value="1"/>
</dbReference>
<dbReference type="PRINTS" id="PR00139">
    <property type="entry name" value="ASNGLNASE"/>
</dbReference>
<dbReference type="PIRSF" id="PIRSF001220">
    <property type="entry name" value="L-ASNase_gatD"/>
    <property type="match status" value="1"/>
</dbReference>
<dbReference type="PANTHER" id="PTHR11707">
    <property type="entry name" value="L-ASPARAGINASE"/>
    <property type="match status" value="1"/>
</dbReference>
<dbReference type="InterPro" id="IPR036152">
    <property type="entry name" value="Asp/glu_Ase-like_sf"/>
</dbReference>
<dbReference type="OrthoDB" id="9788068at2"/>
<dbReference type="GO" id="GO:0004067">
    <property type="term" value="F:asparaginase activity"/>
    <property type="evidence" value="ECO:0007669"/>
    <property type="project" value="UniProtKB-UniRule"/>
</dbReference>
<dbReference type="GO" id="GO:0006528">
    <property type="term" value="P:asparagine metabolic process"/>
    <property type="evidence" value="ECO:0007669"/>
    <property type="project" value="InterPro"/>
</dbReference>
<dbReference type="InterPro" id="IPR027474">
    <property type="entry name" value="L-asparaginase_N"/>
</dbReference>
<evidence type="ECO:0000259" key="4">
    <source>
        <dbReference type="Pfam" id="PF00710"/>
    </source>
</evidence>
<organism evidence="6 7">
    <name type="scientific">Flavimobilis soli</name>
    <dbReference type="NCBI Taxonomy" id="442709"/>
    <lineage>
        <taxon>Bacteria</taxon>
        <taxon>Bacillati</taxon>
        <taxon>Actinomycetota</taxon>
        <taxon>Actinomycetes</taxon>
        <taxon>Micrococcales</taxon>
        <taxon>Jonesiaceae</taxon>
        <taxon>Flavimobilis</taxon>
    </lineage>
</organism>
<evidence type="ECO:0000313" key="6">
    <source>
        <dbReference type="EMBL" id="PFG36989.1"/>
    </source>
</evidence>
<keyword evidence="2" id="KW-0378">Hydrolase</keyword>
<gene>
    <name evidence="6" type="ORF">ATL41_1733</name>
</gene>
<dbReference type="InterPro" id="IPR006034">
    <property type="entry name" value="Asparaginase/glutaminase-like"/>
</dbReference>
<protein>
    <submittedName>
        <fullName evidence="6">L-asparaginase</fullName>
    </submittedName>
</protein>
<dbReference type="InterPro" id="IPR040919">
    <property type="entry name" value="Asparaginase_C"/>
</dbReference>
<evidence type="ECO:0000256" key="3">
    <source>
        <dbReference type="SAM" id="MobiDB-lite"/>
    </source>
</evidence>
<dbReference type="SFLD" id="SFLDS00057">
    <property type="entry name" value="Glutaminase/Asparaginase"/>
    <property type="match status" value="1"/>
</dbReference>
<evidence type="ECO:0000259" key="5">
    <source>
        <dbReference type="Pfam" id="PF17763"/>
    </source>
</evidence>
<dbReference type="Pfam" id="PF00710">
    <property type="entry name" value="Asparaginase"/>
    <property type="match status" value="1"/>
</dbReference>
<feature type="domain" description="Asparaginase/glutaminase C-terminal" evidence="5">
    <location>
        <begin position="220"/>
        <end position="335"/>
    </location>
</feature>
<feature type="domain" description="L-asparaginase N-terminal" evidence="4">
    <location>
        <begin position="2"/>
        <end position="202"/>
    </location>
</feature>
<sequence length="341" mass="34429">MRIALVTLGGTISSEPLDGEGPSSPGPDAGGGGVVPVSGAQTFAREVARFVPGIEVVPVEAQMVPSPSLTVADVRGLAARISALVEEGDGVDGVVVAQGTDTIEETAFALDLVGAADEVPVVVTGAMRDRSAPGPDGAANVVAALRAAASHDVRGRGVLVAFADRLHAARWVTKTSTFRVDAFTSEPFGPVGVVAEGRVRLGSAPRPLPPFEIPSGPPARVAVVTAGLGDDLAVLPALADLGYDGVVLVAMGAGHVPAAAVENVAMAAEGLPVVLCSRTGVGPVFTHTYGYEGGEIDLIERGVMPAGVLTPAKARLLLMLLVATGLTGTELQRAFARYAES</sequence>
<dbReference type="Gene3D" id="3.40.50.40">
    <property type="match status" value="1"/>
</dbReference>
<dbReference type="Gene3D" id="3.40.50.1170">
    <property type="entry name" value="L-asparaginase, N-terminal domain"/>
    <property type="match status" value="1"/>
</dbReference>
<dbReference type="PANTHER" id="PTHR11707:SF28">
    <property type="entry name" value="60 KDA LYSOPHOSPHOLIPASE"/>
    <property type="match status" value="1"/>
</dbReference>
<dbReference type="Proteomes" id="UP000221394">
    <property type="component" value="Unassembled WGS sequence"/>
</dbReference>
<keyword evidence="7" id="KW-1185">Reference proteome</keyword>
<reference evidence="6 7" key="1">
    <citation type="submission" date="2017-10" db="EMBL/GenBank/DDBJ databases">
        <title>Sequencing the genomes of 1000 actinobacteria strains.</title>
        <authorList>
            <person name="Klenk H.-P."/>
        </authorList>
    </citation>
    <scope>NUCLEOTIDE SEQUENCE [LARGE SCALE GENOMIC DNA]</scope>
    <source>
        <strain evidence="6 7">DSM 21574</strain>
    </source>
</reference>
<dbReference type="InterPro" id="IPR027473">
    <property type="entry name" value="L-asparaginase_C"/>
</dbReference>
<comment type="caution">
    <text evidence="6">The sequence shown here is derived from an EMBL/GenBank/DDBJ whole genome shotgun (WGS) entry which is preliminary data.</text>
</comment>
<dbReference type="InterPro" id="IPR004550">
    <property type="entry name" value="AsnASE_II"/>
</dbReference>
<evidence type="ECO:0000256" key="1">
    <source>
        <dbReference type="ARBA" id="ARBA00010518"/>
    </source>
</evidence>
<feature type="region of interest" description="Disordered" evidence="3">
    <location>
        <begin position="9"/>
        <end position="35"/>
    </location>
</feature>
<dbReference type="SMART" id="SM00870">
    <property type="entry name" value="Asparaginase"/>
    <property type="match status" value="1"/>
</dbReference>
<evidence type="ECO:0000256" key="2">
    <source>
        <dbReference type="ARBA" id="ARBA00022801"/>
    </source>
</evidence>
<dbReference type="PIRSF" id="PIRSF500176">
    <property type="entry name" value="L_ASNase"/>
    <property type="match status" value="1"/>
</dbReference>
<accession>A0A2A9EFI2</accession>
<name>A0A2A9EFI2_9MICO</name>
<evidence type="ECO:0000313" key="7">
    <source>
        <dbReference type="Proteomes" id="UP000221394"/>
    </source>
</evidence>
<dbReference type="AlphaFoldDB" id="A0A2A9EFI2"/>
<dbReference type="EMBL" id="PDJH01000001">
    <property type="protein sequence ID" value="PFG36989.1"/>
    <property type="molecule type" value="Genomic_DNA"/>
</dbReference>
<dbReference type="RefSeq" id="WP_098458102.1">
    <property type="nucleotide sequence ID" value="NZ_PDJH01000001.1"/>
</dbReference>
<dbReference type="SUPFAM" id="SSF53774">
    <property type="entry name" value="Glutaminase/Asparaginase"/>
    <property type="match status" value="1"/>
</dbReference>
<dbReference type="InterPro" id="IPR037152">
    <property type="entry name" value="L-asparaginase_N_sf"/>
</dbReference>
<dbReference type="Pfam" id="PF17763">
    <property type="entry name" value="Asparaginase_C"/>
    <property type="match status" value="1"/>
</dbReference>
<feature type="compositionally biased region" description="Low complexity" evidence="3">
    <location>
        <begin position="13"/>
        <end position="27"/>
    </location>
</feature>
<proteinExistence type="inferred from homology"/>
<dbReference type="PROSITE" id="PS51732">
    <property type="entry name" value="ASN_GLN_ASE_3"/>
    <property type="match status" value="1"/>
</dbReference>